<feature type="chain" id="PRO_5039068662" description="Secreted protein" evidence="1">
    <location>
        <begin position="29"/>
        <end position="143"/>
    </location>
</feature>
<dbReference type="Proteomes" id="UP000255467">
    <property type="component" value="Unassembled WGS sequence"/>
</dbReference>
<dbReference type="AlphaFoldDB" id="A0A378YJA8"/>
<dbReference type="STRING" id="1406858.GCA_000710895_07209"/>
<evidence type="ECO:0000313" key="3">
    <source>
        <dbReference type="Proteomes" id="UP000255467"/>
    </source>
</evidence>
<keyword evidence="1" id="KW-0732">Signal</keyword>
<evidence type="ECO:0000256" key="1">
    <source>
        <dbReference type="SAM" id="SignalP"/>
    </source>
</evidence>
<feature type="signal peptide" evidence="1">
    <location>
        <begin position="1"/>
        <end position="28"/>
    </location>
</feature>
<name>A0A378YJA8_9NOCA</name>
<keyword evidence="3" id="KW-1185">Reference proteome</keyword>
<accession>A0A378YJA8</accession>
<sequence>MFRIVAATAALGLALGAALLGSTAKAAAAVPFPAVVTLASAGTCAGEISAVALPGHGVAAIYLRGTFMTPVPQPACVATTTIAWRNLDSGTSGTAGADVTGSPGGRPGPIAGAVLPTGPGRVEAWISTVPLPHLPSMVSFTVG</sequence>
<reference evidence="2 3" key="1">
    <citation type="submission" date="2018-06" db="EMBL/GenBank/DDBJ databases">
        <authorList>
            <consortium name="Pathogen Informatics"/>
            <person name="Doyle S."/>
        </authorList>
    </citation>
    <scope>NUCLEOTIDE SEQUENCE [LARGE SCALE GENOMIC DNA]</scope>
    <source>
        <strain evidence="2 3">NCTC1934</strain>
    </source>
</reference>
<protein>
    <recommendedName>
        <fullName evidence="4">Secreted protein</fullName>
    </recommendedName>
</protein>
<dbReference type="EMBL" id="UGRY01000002">
    <property type="protein sequence ID" value="SUA76499.1"/>
    <property type="molecule type" value="Genomic_DNA"/>
</dbReference>
<dbReference type="OrthoDB" id="4553771at2"/>
<dbReference type="RefSeq" id="WP_039809724.1">
    <property type="nucleotide sequence ID" value="NZ_UGRY01000002.1"/>
</dbReference>
<evidence type="ECO:0008006" key="4">
    <source>
        <dbReference type="Google" id="ProtNLM"/>
    </source>
</evidence>
<organism evidence="2 3">
    <name type="scientific">Nocardia otitidiscaviarum</name>
    <dbReference type="NCBI Taxonomy" id="1823"/>
    <lineage>
        <taxon>Bacteria</taxon>
        <taxon>Bacillati</taxon>
        <taxon>Actinomycetota</taxon>
        <taxon>Actinomycetes</taxon>
        <taxon>Mycobacteriales</taxon>
        <taxon>Nocardiaceae</taxon>
        <taxon>Nocardia</taxon>
    </lineage>
</organism>
<gene>
    <name evidence="2" type="ORF">NCTC1934_02576</name>
</gene>
<evidence type="ECO:0000313" key="2">
    <source>
        <dbReference type="EMBL" id="SUA76499.1"/>
    </source>
</evidence>
<proteinExistence type="predicted"/>